<name>A0ABV1BT38_9FIRM</name>
<feature type="transmembrane region" description="Helical" evidence="1">
    <location>
        <begin position="262"/>
        <end position="281"/>
    </location>
</feature>
<dbReference type="Proteomes" id="UP001442364">
    <property type="component" value="Unassembled WGS sequence"/>
</dbReference>
<gene>
    <name evidence="2" type="ORF">WMO14_03300</name>
</gene>
<organism evidence="2 3">
    <name type="scientific">[Lactobacillus] rogosae</name>
    <dbReference type="NCBI Taxonomy" id="706562"/>
    <lineage>
        <taxon>Bacteria</taxon>
        <taxon>Bacillati</taxon>
        <taxon>Bacillota</taxon>
        <taxon>Clostridia</taxon>
        <taxon>Lachnospirales</taxon>
        <taxon>Lachnospiraceae</taxon>
        <taxon>Lachnospira</taxon>
    </lineage>
</organism>
<feature type="transmembrane region" description="Helical" evidence="1">
    <location>
        <begin position="65"/>
        <end position="85"/>
    </location>
</feature>
<keyword evidence="1" id="KW-0472">Membrane</keyword>
<sequence length="433" mass="50298">MKISIKDDLSRFKYIVLFILFILGNSKNVLFAYLAFIFILLCILIESKEENIYMIFFLLPNIRILDATGITSLINVAVFFASLKYILISKRLNKKNLIVALFFLIWELLHLFYMGNYIEGIIQAINISFDIYIFLTLSKDANLILKFDKSYYSMIAGIFNSAAVFLIVNPSKFNMLFSTSYRLDAYGNDPNYYSIYILICICCLLITIHKSQNKNRDSLLVFILAFIGLLTASKMYVFCLLGTFFVYFLSLINKMEKKHFKAFARIILLGSAIFVLFRKIIIMFINKFIKRFNENFYNNKISNLTTGRTDNLTNYLKVMGNDFYGLLIGRGLSYYRFYRSKGYSILVAHNTYFDMILSMGIIGSLIFIVLIGISLNGYLIDIKMSNFILLIPLLVFFIELFGLSCFSTDMMWYMLVLAIQPILKKYNNIDSNY</sequence>
<dbReference type="RefSeq" id="WP_349153275.1">
    <property type="nucleotide sequence ID" value="NZ_DAWDAH010000001.1"/>
</dbReference>
<keyword evidence="1" id="KW-1133">Transmembrane helix</keyword>
<feature type="transmembrane region" description="Helical" evidence="1">
    <location>
        <begin position="97"/>
        <end position="114"/>
    </location>
</feature>
<feature type="transmembrane region" description="Helical" evidence="1">
    <location>
        <begin position="387"/>
        <end position="406"/>
    </location>
</feature>
<evidence type="ECO:0000256" key="1">
    <source>
        <dbReference type="SAM" id="Phobius"/>
    </source>
</evidence>
<keyword evidence="1" id="KW-0812">Transmembrane</keyword>
<dbReference type="EMBL" id="JBBMER010000002">
    <property type="protein sequence ID" value="MEQ2378913.1"/>
    <property type="molecule type" value="Genomic_DNA"/>
</dbReference>
<evidence type="ECO:0000313" key="3">
    <source>
        <dbReference type="Proteomes" id="UP001442364"/>
    </source>
</evidence>
<feature type="transmembrane region" description="Helical" evidence="1">
    <location>
        <begin position="351"/>
        <end position="375"/>
    </location>
</feature>
<feature type="transmembrane region" description="Helical" evidence="1">
    <location>
        <begin position="12"/>
        <end position="45"/>
    </location>
</feature>
<protein>
    <submittedName>
        <fullName evidence="2">Uncharacterized protein</fullName>
    </submittedName>
</protein>
<proteinExistence type="predicted"/>
<feature type="transmembrane region" description="Helical" evidence="1">
    <location>
        <begin position="220"/>
        <end position="250"/>
    </location>
</feature>
<reference evidence="2 3" key="1">
    <citation type="submission" date="2024-03" db="EMBL/GenBank/DDBJ databases">
        <title>Human intestinal bacterial collection.</title>
        <authorList>
            <person name="Pauvert C."/>
            <person name="Hitch T.C.A."/>
            <person name="Clavel T."/>
        </authorList>
    </citation>
    <scope>NUCLEOTIDE SEQUENCE [LARGE SCALE GENOMIC DNA]</scope>
    <source>
        <strain evidence="2 3">CLA-AA-H255</strain>
    </source>
</reference>
<comment type="caution">
    <text evidence="2">The sequence shown here is derived from an EMBL/GenBank/DDBJ whole genome shotgun (WGS) entry which is preliminary data.</text>
</comment>
<keyword evidence="3" id="KW-1185">Reference proteome</keyword>
<accession>A0ABV1BT38</accession>
<feature type="transmembrane region" description="Helical" evidence="1">
    <location>
        <begin position="150"/>
        <end position="171"/>
    </location>
</feature>
<feature type="transmembrane region" description="Helical" evidence="1">
    <location>
        <begin position="191"/>
        <end position="208"/>
    </location>
</feature>
<evidence type="ECO:0000313" key="2">
    <source>
        <dbReference type="EMBL" id="MEQ2378913.1"/>
    </source>
</evidence>